<gene>
    <name evidence="10" type="ORF">FFLO_00086</name>
</gene>
<dbReference type="GO" id="GO:0006310">
    <property type="term" value="P:DNA recombination"/>
    <property type="evidence" value="ECO:0007669"/>
    <property type="project" value="UniProtKB-UniRule"/>
</dbReference>
<dbReference type="PANTHER" id="PTHR16140:SF0">
    <property type="entry name" value="NON-STRUCTURAL MAINTENANCE OF CHROMOSOMES ELEMENT 4"/>
    <property type="match status" value="1"/>
</dbReference>
<name>A0A8K0JT34_9TREE</name>
<keyword evidence="11" id="KW-1185">Reference proteome</keyword>
<keyword evidence="5 7" id="KW-0234">DNA repair</keyword>
<dbReference type="Proteomes" id="UP000812966">
    <property type="component" value="Unassembled WGS sequence"/>
</dbReference>
<feature type="compositionally biased region" description="Basic and acidic residues" evidence="8">
    <location>
        <begin position="32"/>
        <end position="44"/>
    </location>
</feature>
<dbReference type="InterPro" id="IPR014854">
    <property type="entry name" value="Nse4_C"/>
</dbReference>
<evidence type="ECO:0000256" key="3">
    <source>
        <dbReference type="ARBA" id="ARBA00022763"/>
    </source>
</evidence>
<keyword evidence="3 7" id="KW-0227">DNA damage</keyword>
<evidence type="ECO:0000256" key="8">
    <source>
        <dbReference type="SAM" id="MobiDB-lite"/>
    </source>
</evidence>
<dbReference type="GO" id="GO:0006281">
    <property type="term" value="P:DNA repair"/>
    <property type="evidence" value="ECO:0007669"/>
    <property type="project" value="UniProtKB-UniRule"/>
</dbReference>
<dbReference type="Pfam" id="PF08743">
    <property type="entry name" value="Nse4_C"/>
    <property type="match status" value="1"/>
</dbReference>
<evidence type="ECO:0000313" key="11">
    <source>
        <dbReference type="Proteomes" id="UP000812966"/>
    </source>
</evidence>
<keyword evidence="6 7" id="KW-0539">Nucleus</keyword>
<dbReference type="GO" id="GO:0005634">
    <property type="term" value="C:nucleus"/>
    <property type="evidence" value="ECO:0007669"/>
    <property type="project" value="UniProtKB-SubCell"/>
</dbReference>
<evidence type="ECO:0000259" key="9">
    <source>
        <dbReference type="Pfam" id="PF08743"/>
    </source>
</evidence>
<dbReference type="InterPro" id="IPR027786">
    <property type="entry name" value="Nse4/EID"/>
</dbReference>
<evidence type="ECO:0000256" key="5">
    <source>
        <dbReference type="ARBA" id="ARBA00023204"/>
    </source>
</evidence>
<evidence type="ECO:0000256" key="7">
    <source>
        <dbReference type="RuleBase" id="RU365071"/>
    </source>
</evidence>
<comment type="caution">
    <text evidence="10">The sequence shown here is derived from an EMBL/GenBank/DDBJ whole genome shotgun (WGS) entry which is preliminary data.</text>
</comment>
<feature type="domain" description="Non-structural maintenance of chromosome element 4 C-terminal" evidence="9">
    <location>
        <begin position="239"/>
        <end position="330"/>
    </location>
</feature>
<comment type="similarity">
    <text evidence="2 7">Belongs to the NSE4 family.</text>
</comment>
<organism evidence="10 11">
    <name type="scientific">Filobasidium floriforme</name>
    <dbReference type="NCBI Taxonomy" id="5210"/>
    <lineage>
        <taxon>Eukaryota</taxon>
        <taxon>Fungi</taxon>
        <taxon>Dikarya</taxon>
        <taxon>Basidiomycota</taxon>
        <taxon>Agaricomycotina</taxon>
        <taxon>Tremellomycetes</taxon>
        <taxon>Filobasidiales</taxon>
        <taxon>Filobasidiaceae</taxon>
        <taxon>Filobasidium</taxon>
    </lineage>
</organism>
<sequence length="345" mass="39191">MESEEENGAGSGDEIVNGRDGGMPRESQYTEPEAKEKMRGLRAELEEDNRDPSKLTMKKVVQQLDLQQEYYAAGKNTESRIMDAGNLLLVSENLHRLSKKERANANAYDVNEFIEPLRSKLGFDLPTVEEEGEDNLRGIRKNGELGDWERIGWMATKRMRTVMGLESINGMMAVEHKKRVVKKRAKQAALGAEVRPTELREQDMAASKNETTENVKSVYKRLRDFEANDLPVEGEYGGVNFYEWIINPESFSETVENLFYTSFLVREGKLVIDIDDEGIPRLYDALAPLEDGTEPDPIPNTAPKIQEVLQFDMDTWKDAIRLFNITKPMIPARGPVNTQKDSWAV</sequence>
<proteinExistence type="inferred from homology"/>
<comment type="subcellular location">
    <subcellularLocation>
        <location evidence="1 7">Nucleus</location>
    </subcellularLocation>
</comment>
<evidence type="ECO:0000256" key="1">
    <source>
        <dbReference type="ARBA" id="ARBA00004123"/>
    </source>
</evidence>
<evidence type="ECO:0000256" key="6">
    <source>
        <dbReference type="ARBA" id="ARBA00023242"/>
    </source>
</evidence>
<dbReference type="GO" id="GO:0030915">
    <property type="term" value="C:Smc5-Smc6 complex"/>
    <property type="evidence" value="ECO:0007669"/>
    <property type="project" value="UniProtKB-UniRule"/>
</dbReference>
<comment type="function">
    <text evidence="7">Component of the SMC5-SMC6 complex, that promotes sister chromatid alignment after DNA damage and facilitates double-stranded DNA breaks (DSBs) repair via homologous recombination between sister chromatids.</text>
</comment>
<dbReference type="AlphaFoldDB" id="A0A8K0JT34"/>
<evidence type="ECO:0000313" key="10">
    <source>
        <dbReference type="EMBL" id="KAG7580115.1"/>
    </source>
</evidence>
<evidence type="ECO:0000256" key="2">
    <source>
        <dbReference type="ARBA" id="ARBA00008997"/>
    </source>
</evidence>
<reference evidence="10" key="1">
    <citation type="submission" date="2020-04" db="EMBL/GenBank/DDBJ databases">
        <title>Analysis of mating type loci in Filobasidium floriforme.</title>
        <authorList>
            <person name="Nowrousian M."/>
        </authorList>
    </citation>
    <scope>NUCLEOTIDE SEQUENCE</scope>
    <source>
        <strain evidence="10">CBS 6242</strain>
    </source>
</reference>
<evidence type="ECO:0000256" key="4">
    <source>
        <dbReference type="ARBA" id="ARBA00023172"/>
    </source>
</evidence>
<accession>A0A8K0JT34</accession>
<keyword evidence="4 7" id="KW-0233">DNA recombination</keyword>
<feature type="region of interest" description="Disordered" evidence="8">
    <location>
        <begin position="1"/>
        <end position="54"/>
    </location>
</feature>
<protein>
    <recommendedName>
        <fullName evidence="7">Non-structural maintenance of chromosomes element 4</fullName>
    </recommendedName>
</protein>
<comment type="subunit">
    <text evidence="7">Component of the SMC5-SMC6 complex.</text>
</comment>
<dbReference type="PANTHER" id="PTHR16140">
    <property type="entry name" value="NON-STRUCTURAL MAINTENANCE OF CHROMOSOMES ELEMENT 4"/>
    <property type="match status" value="1"/>
</dbReference>
<dbReference type="EMBL" id="JABELV010000001">
    <property type="protein sequence ID" value="KAG7580115.1"/>
    <property type="molecule type" value="Genomic_DNA"/>
</dbReference>